<feature type="compositionally biased region" description="Low complexity" evidence="11">
    <location>
        <begin position="625"/>
        <end position="658"/>
    </location>
</feature>
<dbReference type="InterPro" id="IPR015943">
    <property type="entry name" value="WD40/YVTN_repeat-like_dom_sf"/>
</dbReference>
<evidence type="ECO:0000256" key="1">
    <source>
        <dbReference type="ARBA" id="ARBA00004570"/>
    </source>
</evidence>
<feature type="region of interest" description="Disordered" evidence="11">
    <location>
        <begin position="373"/>
        <end position="411"/>
    </location>
</feature>
<feature type="compositionally biased region" description="Basic and acidic residues" evidence="11">
    <location>
        <begin position="1"/>
        <end position="10"/>
    </location>
</feature>
<protein>
    <submittedName>
        <fullName evidence="12">WD40 repeat-like protein</fullName>
    </submittedName>
</protein>
<dbReference type="PROSITE" id="PS50082">
    <property type="entry name" value="WD_REPEATS_2"/>
    <property type="match status" value="6"/>
</dbReference>
<dbReference type="PROSITE" id="PS50294">
    <property type="entry name" value="WD_REPEATS_REGION"/>
    <property type="match status" value="3"/>
</dbReference>
<keyword evidence="3" id="KW-0677">Repeat</keyword>
<dbReference type="GO" id="GO:0000266">
    <property type="term" value="P:mitochondrial fission"/>
    <property type="evidence" value="ECO:0007669"/>
    <property type="project" value="TreeGrafter"/>
</dbReference>
<dbReference type="PANTHER" id="PTHR19855">
    <property type="entry name" value="WD40 REPEAT PROTEIN 12, 37"/>
    <property type="match status" value="1"/>
</dbReference>
<feature type="region of interest" description="Disordered" evidence="11">
    <location>
        <begin position="258"/>
        <end position="289"/>
    </location>
</feature>
<comment type="similarity">
    <text evidence="8">Belongs to the WD repeat MDV1/CAF4 family.</text>
</comment>
<name>A0A316UA09_9BASI</name>
<dbReference type="OrthoDB" id="496at2759"/>
<dbReference type="SUPFAM" id="SSF50978">
    <property type="entry name" value="WD40 repeat-like"/>
    <property type="match status" value="1"/>
</dbReference>
<dbReference type="InterPro" id="IPR019775">
    <property type="entry name" value="WD40_repeat_CS"/>
</dbReference>
<dbReference type="GO" id="GO:0016559">
    <property type="term" value="P:peroxisome fission"/>
    <property type="evidence" value="ECO:0007669"/>
    <property type="project" value="TreeGrafter"/>
</dbReference>
<dbReference type="InterPro" id="IPR001680">
    <property type="entry name" value="WD40_rpt"/>
</dbReference>
<feature type="repeat" description="WD" evidence="9">
    <location>
        <begin position="813"/>
        <end position="844"/>
    </location>
</feature>
<dbReference type="RefSeq" id="XP_025349247.1">
    <property type="nucleotide sequence ID" value="XM_025490605.1"/>
</dbReference>
<dbReference type="SMART" id="SM00320">
    <property type="entry name" value="WD40"/>
    <property type="match status" value="7"/>
</dbReference>
<evidence type="ECO:0000256" key="4">
    <source>
        <dbReference type="ARBA" id="ARBA00022787"/>
    </source>
</evidence>
<dbReference type="STRING" id="1684307.A0A316UA09"/>
<evidence type="ECO:0000256" key="9">
    <source>
        <dbReference type="PROSITE-ProRule" id="PRU00221"/>
    </source>
</evidence>
<evidence type="ECO:0000313" key="12">
    <source>
        <dbReference type="EMBL" id="PWN22087.1"/>
    </source>
</evidence>
<dbReference type="Proteomes" id="UP000245942">
    <property type="component" value="Unassembled WGS sequence"/>
</dbReference>
<accession>A0A316UA09</accession>
<dbReference type="Gene3D" id="2.130.10.10">
    <property type="entry name" value="YVTN repeat-like/Quinoprotein amine dehydrogenase"/>
    <property type="match status" value="3"/>
</dbReference>
<proteinExistence type="inferred from homology"/>
<organism evidence="12 13">
    <name type="scientific">Pseudomicrostroma glucosiphilum</name>
    <dbReference type="NCBI Taxonomy" id="1684307"/>
    <lineage>
        <taxon>Eukaryota</taxon>
        <taxon>Fungi</taxon>
        <taxon>Dikarya</taxon>
        <taxon>Basidiomycota</taxon>
        <taxon>Ustilaginomycotina</taxon>
        <taxon>Exobasidiomycetes</taxon>
        <taxon>Microstromatales</taxon>
        <taxon>Microstromatales incertae sedis</taxon>
        <taxon>Pseudomicrostroma</taxon>
    </lineage>
</organism>
<evidence type="ECO:0000256" key="3">
    <source>
        <dbReference type="ARBA" id="ARBA00022737"/>
    </source>
</evidence>
<dbReference type="PRINTS" id="PR00320">
    <property type="entry name" value="GPROTEINBRPT"/>
</dbReference>
<reference evidence="12 13" key="1">
    <citation type="journal article" date="2018" name="Mol. Biol. Evol.">
        <title>Broad Genomic Sampling Reveals a Smut Pathogenic Ancestry of the Fungal Clade Ustilaginomycotina.</title>
        <authorList>
            <person name="Kijpornyongpan T."/>
            <person name="Mondo S.J."/>
            <person name="Barry K."/>
            <person name="Sandor L."/>
            <person name="Lee J."/>
            <person name="Lipzen A."/>
            <person name="Pangilinan J."/>
            <person name="LaButti K."/>
            <person name="Hainaut M."/>
            <person name="Henrissat B."/>
            <person name="Grigoriev I.V."/>
            <person name="Spatafora J.W."/>
            <person name="Aime M.C."/>
        </authorList>
    </citation>
    <scope>NUCLEOTIDE SEQUENCE [LARGE SCALE GENOMIC DNA]</scope>
    <source>
        <strain evidence="12 13">MCA 4718</strain>
    </source>
</reference>
<keyword evidence="7" id="KW-0472">Membrane</keyword>
<evidence type="ECO:0000256" key="6">
    <source>
        <dbReference type="ARBA" id="ARBA00023128"/>
    </source>
</evidence>
<dbReference type="AlphaFoldDB" id="A0A316UA09"/>
<feature type="repeat" description="WD" evidence="9">
    <location>
        <begin position="471"/>
        <end position="510"/>
    </location>
</feature>
<feature type="region of interest" description="Disordered" evidence="11">
    <location>
        <begin position="622"/>
        <end position="668"/>
    </location>
</feature>
<feature type="compositionally biased region" description="Gly residues" evidence="11">
    <location>
        <begin position="12"/>
        <end position="21"/>
    </location>
</feature>
<dbReference type="GO" id="GO:0005741">
    <property type="term" value="C:mitochondrial outer membrane"/>
    <property type="evidence" value="ECO:0007669"/>
    <property type="project" value="UniProtKB-SubCell"/>
</dbReference>
<feature type="coiled-coil region" evidence="10">
    <location>
        <begin position="329"/>
        <end position="356"/>
    </location>
</feature>
<comment type="subcellular location">
    <subcellularLocation>
        <location evidence="1">Mitochondrion outer membrane</location>
        <topology evidence="1">Peripheral membrane protein</topology>
        <orientation evidence="1">Cytoplasmic side</orientation>
    </subcellularLocation>
</comment>
<sequence length="844" mass="90511">MAWRRGRETSHGGAGAPGGAPSGSSGTATPTTSTSHHSSSYAAYTTNSIGEYLAPFSTAVSQGLSSAHSLAGAQAESTRLLADLAPHIMKPRILSAATNASHSVTSAVTSNALVGFLPIPLSIRGGSGFSFTQPARNFVRIGKAVRHGPVTSNDLIALESSHQILADAALSMSAGYAEHEEKLAMMSLRGGPSAAGSGSGANNLNQVSLLRGFEATIPTALQGRERRRKERAREGPKLGLKSMGDKARGLLTADAAHAADESIDGLDSPPSPTGQQRRERRSIRAKAKDIPLSEDDLNRQDGEVKREKEDIEVRRRLLQDEMAAVDLKMASLQNVKDGLARSLTALKEEELELEDEQAGIMELISLQRHRKLMPGAAGQSGAPSHKGGSRHGGEGSGQQGTTSRRRKGPMFLPSEHDELPNNVAFMTLAGHIAPITALDFSEPYGALVTAGGEQDSTTRVWDLSSGGEVGRLRHDAVVKALQVEDELCITGGSDAKVKIWDLRKVEDWETRLEMKANGQWSPALPQEASALQKVDEDGAISQAALRQGDLTEEAVAEVRDESDPKLKTLEGHSKAVTALYFDDTCLVTGANDKTLRQWDLNTGQCVLTMDILWAISNPTASQALGSSSPPSPDFSSMSSSGFMNSSHSHSHSHSMGSPRRPGLHTGLSSSHISDWSGNFSFPTPPLSDGSWELYTDFVGSSAIQFWGYALASGSADGAVRMWDMRTGQSHRTLLGHTSPVTTLQFDEQYVISGSLDRSVRIWDLRTGTISETIRYDYPISDLQFDSRKIVAATGESGIKVFNRTTLQHSTLSINGHTKPAERLRYMDRYAVTGGKDCVVKVWAL</sequence>
<dbReference type="Gene3D" id="6.10.280.220">
    <property type="match status" value="1"/>
</dbReference>
<dbReference type="GeneID" id="37012339"/>
<dbReference type="InterPro" id="IPR036322">
    <property type="entry name" value="WD40_repeat_dom_sf"/>
</dbReference>
<dbReference type="PROSITE" id="PS00678">
    <property type="entry name" value="WD_REPEATS_1"/>
    <property type="match status" value="4"/>
</dbReference>
<dbReference type="Pfam" id="PF00400">
    <property type="entry name" value="WD40"/>
    <property type="match status" value="3"/>
</dbReference>
<feature type="region of interest" description="Disordered" evidence="11">
    <location>
        <begin position="1"/>
        <end position="38"/>
    </location>
</feature>
<keyword evidence="5 10" id="KW-0175">Coiled coil</keyword>
<feature type="repeat" description="WD" evidence="9">
    <location>
        <begin position="733"/>
        <end position="772"/>
    </location>
</feature>
<evidence type="ECO:0000256" key="5">
    <source>
        <dbReference type="ARBA" id="ARBA00023054"/>
    </source>
</evidence>
<feature type="compositionally biased region" description="Low complexity" evidence="11">
    <location>
        <begin position="22"/>
        <end position="38"/>
    </location>
</feature>
<feature type="repeat" description="WD" evidence="9">
    <location>
        <begin position="428"/>
        <end position="471"/>
    </location>
</feature>
<dbReference type="PANTHER" id="PTHR19855:SF28">
    <property type="entry name" value="CCR4-ASSOCIATED FACTOR 4"/>
    <property type="match status" value="1"/>
</dbReference>
<keyword evidence="4" id="KW-1000">Mitochondrion outer membrane</keyword>
<evidence type="ECO:0000256" key="7">
    <source>
        <dbReference type="ARBA" id="ARBA00023136"/>
    </source>
</evidence>
<dbReference type="InterPro" id="IPR020472">
    <property type="entry name" value="WD40_PAC1"/>
</dbReference>
<evidence type="ECO:0000313" key="13">
    <source>
        <dbReference type="Proteomes" id="UP000245942"/>
    </source>
</evidence>
<keyword evidence="6" id="KW-0496">Mitochondrion</keyword>
<evidence type="ECO:0000256" key="2">
    <source>
        <dbReference type="ARBA" id="ARBA00022574"/>
    </source>
</evidence>
<evidence type="ECO:0000256" key="11">
    <source>
        <dbReference type="SAM" id="MobiDB-lite"/>
    </source>
</evidence>
<evidence type="ECO:0000256" key="8">
    <source>
        <dbReference type="ARBA" id="ARBA00038415"/>
    </source>
</evidence>
<feature type="region of interest" description="Disordered" evidence="11">
    <location>
        <begin position="220"/>
        <end position="246"/>
    </location>
</feature>
<feature type="repeat" description="WD" evidence="9">
    <location>
        <begin position="710"/>
        <end position="732"/>
    </location>
</feature>
<feature type="repeat" description="WD" evidence="9">
    <location>
        <begin position="569"/>
        <end position="608"/>
    </location>
</feature>
<dbReference type="EMBL" id="KZ819323">
    <property type="protein sequence ID" value="PWN22087.1"/>
    <property type="molecule type" value="Genomic_DNA"/>
</dbReference>
<evidence type="ECO:0000256" key="10">
    <source>
        <dbReference type="SAM" id="Coils"/>
    </source>
</evidence>
<gene>
    <name evidence="12" type="ORF">BCV69DRAFT_256692</name>
</gene>
<keyword evidence="13" id="KW-1185">Reference proteome</keyword>
<keyword evidence="2 9" id="KW-0853">WD repeat</keyword>